<evidence type="ECO:0000256" key="2">
    <source>
        <dbReference type="ARBA" id="ARBA00022898"/>
    </source>
</evidence>
<dbReference type="InterPro" id="IPR015424">
    <property type="entry name" value="PyrdxlP-dep_Trfase"/>
</dbReference>
<gene>
    <name evidence="7" type="ORF">D9V32_10335</name>
</gene>
<keyword evidence="2" id="KW-0663">Pyridoxal phosphate</keyword>
<dbReference type="CDD" id="cd07377">
    <property type="entry name" value="WHTH_GntR"/>
    <property type="match status" value="1"/>
</dbReference>
<dbReference type="GO" id="GO:0008483">
    <property type="term" value="F:transaminase activity"/>
    <property type="evidence" value="ECO:0007669"/>
    <property type="project" value="UniProtKB-KW"/>
</dbReference>
<evidence type="ECO:0000256" key="1">
    <source>
        <dbReference type="ARBA" id="ARBA00005384"/>
    </source>
</evidence>
<dbReference type="SUPFAM" id="SSF53383">
    <property type="entry name" value="PLP-dependent transferases"/>
    <property type="match status" value="1"/>
</dbReference>
<comment type="caution">
    <text evidence="7">The sequence shown here is derived from an EMBL/GenBank/DDBJ whole genome shotgun (WGS) entry which is preliminary data.</text>
</comment>
<dbReference type="OrthoDB" id="4307011at2"/>
<dbReference type="Pfam" id="PF00155">
    <property type="entry name" value="Aminotran_1_2"/>
    <property type="match status" value="1"/>
</dbReference>
<dbReference type="InterPro" id="IPR051446">
    <property type="entry name" value="HTH_trans_reg/aminotransferase"/>
</dbReference>
<sequence>MYGDSGPGPFDGRAGTIRNARQLHNHVAELIGSGELAVGDRLPTIREVATVLELSPSTVAAAWALLRESDLVETKRRGGTTIADTRKGKTRTVQWSEIDLSWGYPQYDLHPALGRILVDALREESLNVVGREYILPRLQRQLEPGWPFVPPAWTTAGGGTEAMYLALNAIAREGGPIGVEVPAAPGALDMLRELDVAAVTIHADEQGPLVDSVRAALAQGVSGIVLQPTGSYARFGRLSRQRMGELAAVLREAPAVWIVEDDTIGPLGPTARVSLGEELADRVLHVRCFCKAYGVDIRTAVLAGSAELVERVNQARSNGYASNSRILQNALAGLIRDQGAAHSVSLATAAYARHRTLLLEELRDAGLTARAGADSLVVWVDIPDEAVALINLARSGIDVGSGRTSYPGDERHTPCLRIAVTQLPDDRRLIRELVDHISHAAVPELRELAH</sequence>
<dbReference type="InterPro" id="IPR000524">
    <property type="entry name" value="Tscrpt_reg_HTH_GntR"/>
</dbReference>
<dbReference type="PROSITE" id="PS50949">
    <property type="entry name" value="HTH_GNTR"/>
    <property type="match status" value="1"/>
</dbReference>
<feature type="domain" description="HTH gntR-type" evidence="6">
    <location>
        <begin position="17"/>
        <end position="85"/>
    </location>
</feature>
<dbReference type="RefSeq" id="WP_121648829.1">
    <property type="nucleotide sequence ID" value="NZ_RCUX01000007.1"/>
</dbReference>
<evidence type="ECO:0000256" key="5">
    <source>
        <dbReference type="ARBA" id="ARBA00023163"/>
    </source>
</evidence>
<accession>A0A3L7A630</accession>
<dbReference type="EMBL" id="RCUX01000007">
    <property type="protein sequence ID" value="RLP75280.1"/>
    <property type="molecule type" value="Genomic_DNA"/>
</dbReference>
<dbReference type="SUPFAM" id="SSF46785">
    <property type="entry name" value="Winged helix' DNA-binding domain"/>
    <property type="match status" value="1"/>
</dbReference>
<dbReference type="GO" id="GO:0030170">
    <property type="term" value="F:pyridoxal phosphate binding"/>
    <property type="evidence" value="ECO:0007669"/>
    <property type="project" value="InterPro"/>
</dbReference>
<dbReference type="PANTHER" id="PTHR46577">
    <property type="entry name" value="HTH-TYPE TRANSCRIPTIONAL REGULATORY PROTEIN GABR"/>
    <property type="match status" value="1"/>
</dbReference>
<dbReference type="InterPro" id="IPR004839">
    <property type="entry name" value="Aminotransferase_I/II_large"/>
</dbReference>
<dbReference type="InterPro" id="IPR036390">
    <property type="entry name" value="WH_DNA-bd_sf"/>
</dbReference>
<keyword evidence="3" id="KW-0805">Transcription regulation</keyword>
<dbReference type="AlphaFoldDB" id="A0A3L7A630"/>
<keyword evidence="4" id="KW-0238">DNA-binding</keyword>
<dbReference type="InterPro" id="IPR015421">
    <property type="entry name" value="PyrdxlP-dep_Trfase_major"/>
</dbReference>
<comment type="similarity">
    <text evidence="1">In the C-terminal section; belongs to the class-I pyridoxal-phosphate-dependent aminotransferase family.</text>
</comment>
<dbReference type="Gene3D" id="1.10.10.10">
    <property type="entry name" value="Winged helix-like DNA-binding domain superfamily/Winged helix DNA-binding domain"/>
    <property type="match status" value="1"/>
</dbReference>
<reference evidence="7 8" key="1">
    <citation type="submission" date="2018-10" db="EMBL/GenBank/DDBJ databases">
        <authorList>
            <person name="Li J."/>
        </authorList>
    </citation>
    <scope>NUCLEOTIDE SEQUENCE [LARGE SCALE GENOMIC DNA]</scope>
    <source>
        <strain evidence="7 8">IF 016277</strain>
    </source>
</reference>
<dbReference type="Proteomes" id="UP000272503">
    <property type="component" value="Unassembled WGS sequence"/>
</dbReference>
<evidence type="ECO:0000259" key="6">
    <source>
        <dbReference type="PROSITE" id="PS50949"/>
    </source>
</evidence>
<keyword evidence="8" id="KW-1185">Reference proteome</keyword>
<dbReference type="InterPro" id="IPR036388">
    <property type="entry name" value="WH-like_DNA-bd_sf"/>
</dbReference>
<dbReference type="Gene3D" id="3.40.640.10">
    <property type="entry name" value="Type I PLP-dependent aspartate aminotransferase-like (Major domain)"/>
    <property type="match status" value="1"/>
</dbReference>
<dbReference type="SMART" id="SM00345">
    <property type="entry name" value="HTH_GNTR"/>
    <property type="match status" value="1"/>
</dbReference>
<organism evidence="7 8">
    <name type="scientific">Mycetocola tolaasinivorans</name>
    <dbReference type="NCBI Taxonomy" id="76635"/>
    <lineage>
        <taxon>Bacteria</taxon>
        <taxon>Bacillati</taxon>
        <taxon>Actinomycetota</taxon>
        <taxon>Actinomycetes</taxon>
        <taxon>Micrococcales</taxon>
        <taxon>Microbacteriaceae</taxon>
        <taxon>Mycetocola</taxon>
    </lineage>
</organism>
<proteinExistence type="inferred from homology"/>
<keyword evidence="7" id="KW-0808">Transferase</keyword>
<dbReference type="CDD" id="cd00609">
    <property type="entry name" value="AAT_like"/>
    <property type="match status" value="1"/>
</dbReference>
<keyword evidence="7" id="KW-0032">Aminotransferase</keyword>
<evidence type="ECO:0000256" key="4">
    <source>
        <dbReference type="ARBA" id="ARBA00023125"/>
    </source>
</evidence>
<evidence type="ECO:0000256" key="3">
    <source>
        <dbReference type="ARBA" id="ARBA00023015"/>
    </source>
</evidence>
<name>A0A3L7A630_9MICO</name>
<evidence type="ECO:0000313" key="8">
    <source>
        <dbReference type="Proteomes" id="UP000272503"/>
    </source>
</evidence>
<dbReference type="GO" id="GO:0003700">
    <property type="term" value="F:DNA-binding transcription factor activity"/>
    <property type="evidence" value="ECO:0007669"/>
    <property type="project" value="InterPro"/>
</dbReference>
<dbReference type="GO" id="GO:0003677">
    <property type="term" value="F:DNA binding"/>
    <property type="evidence" value="ECO:0007669"/>
    <property type="project" value="UniProtKB-KW"/>
</dbReference>
<dbReference type="Pfam" id="PF00392">
    <property type="entry name" value="GntR"/>
    <property type="match status" value="1"/>
</dbReference>
<protein>
    <submittedName>
        <fullName evidence="7">PLP-dependent aminotransferase family protein</fullName>
    </submittedName>
</protein>
<keyword evidence="5" id="KW-0804">Transcription</keyword>
<evidence type="ECO:0000313" key="7">
    <source>
        <dbReference type="EMBL" id="RLP75280.1"/>
    </source>
</evidence>
<dbReference type="PANTHER" id="PTHR46577:SF1">
    <property type="entry name" value="HTH-TYPE TRANSCRIPTIONAL REGULATORY PROTEIN GABR"/>
    <property type="match status" value="1"/>
</dbReference>